<evidence type="ECO:0000256" key="9">
    <source>
        <dbReference type="ARBA" id="ARBA00032610"/>
    </source>
</evidence>
<dbReference type="Proteomes" id="UP001205612">
    <property type="component" value="Unassembled WGS sequence"/>
</dbReference>
<evidence type="ECO:0000256" key="4">
    <source>
        <dbReference type="ARBA" id="ARBA00011738"/>
    </source>
</evidence>
<dbReference type="InterPro" id="IPR001917">
    <property type="entry name" value="Aminotrans_II_pyridoxalP_BS"/>
</dbReference>
<evidence type="ECO:0000256" key="1">
    <source>
        <dbReference type="ARBA" id="ARBA00001933"/>
    </source>
</evidence>
<dbReference type="Gene3D" id="3.90.1150.10">
    <property type="entry name" value="Aspartate Aminotransferase, domain 1"/>
    <property type="match status" value="1"/>
</dbReference>
<protein>
    <recommendedName>
        <fullName evidence="5">8-amino-7-oxononanoate synthase</fullName>
        <ecNumber evidence="5">2.3.1.47</ecNumber>
    </recommendedName>
    <alternativeName>
        <fullName evidence="9">7-keto-8-amino-pelargonic acid synthase</fullName>
    </alternativeName>
    <alternativeName>
        <fullName evidence="10">8-amino-7-ketopelargonate synthase</fullName>
    </alternativeName>
</protein>
<comment type="caution">
    <text evidence="14">The sequence shown here is derived from an EMBL/GenBank/DDBJ whole genome shotgun (WGS) entry which is preliminary data.</text>
</comment>
<comment type="similarity">
    <text evidence="3">Belongs to the class-II pyridoxal-phosphate-dependent aminotransferase family. BioF subfamily.</text>
</comment>
<dbReference type="PROSITE" id="PS00599">
    <property type="entry name" value="AA_TRANSFER_CLASS_2"/>
    <property type="match status" value="1"/>
</dbReference>
<dbReference type="InterPro" id="IPR015421">
    <property type="entry name" value="PyrdxlP-dep_Trfase_major"/>
</dbReference>
<keyword evidence="7" id="KW-0093">Biotin biosynthesis</keyword>
<evidence type="ECO:0000256" key="11">
    <source>
        <dbReference type="ARBA" id="ARBA00047715"/>
    </source>
</evidence>
<proteinExistence type="inferred from homology"/>
<keyword evidence="8 12" id="KW-0663">Pyridoxal phosphate</keyword>
<name>A0ABT2AX01_9ACTN</name>
<organism evidence="14 15">
    <name type="scientific">Streptomyces pyxinicus</name>
    <dbReference type="NCBI Taxonomy" id="2970331"/>
    <lineage>
        <taxon>Bacteria</taxon>
        <taxon>Bacillati</taxon>
        <taxon>Actinomycetota</taxon>
        <taxon>Actinomycetes</taxon>
        <taxon>Kitasatosporales</taxon>
        <taxon>Streptomycetaceae</taxon>
        <taxon>Streptomyces</taxon>
    </lineage>
</organism>
<evidence type="ECO:0000256" key="5">
    <source>
        <dbReference type="ARBA" id="ARBA00013187"/>
    </source>
</evidence>
<evidence type="ECO:0000256" key="12">
    <source>
        <dbReference type="RuleBase" id="RU003693"/>
    </source>
</evidence>
<dbReference type="PANTHER" id="PTHR13693:SF100">
    <property type="entry name" value="8-AMINO-7-OXONONANOATE SYNTHASE"/>
    <property type="match status" value="1"/>
</dbReference>
<evidence type="ECO:0000259" key="13">
    <source>
        <dbReference type="Pfam" id="PF00155"/>
    </source>
</evidence>
<dbReference type="Gene3D" id="3.40.640.10">
    <property type="entry name" value="Type I PLP-dependent aspartate aminotransferase-like (Major domain)"/>
    <property type="match status" value="1"/>
</dbReference>
<gene>
    <name evidence="14" type="ORF">NX794_05905</name>
</gene>
<comment type="pathway">
    <text evidence="2">Cofactor biosynthesis; biotin biosynthesis.</text>
</comment>
<keyword evidence="6" id="KW-0808">Transferase</keyword>
<sequence length="375" mass="38233">MAFGWIDEQAEARRRAGLVRTLRPRPADSPLLDLASNDYLGLARHPEVTEGAARAARTWGGGATGSRLVTGTTELHTELEGELAAFCGFEAALVFSSGYAANLAAVTALGPHGSLIVSDAGNHASLIDGCRLARGTTQVVGHADPEAVRKALATHAGAAIVVSDTVFSVDGDRAPLAELARACRERGAGLVVDDAHGLGVLGDGGRGAARAAGLAGAEDVVVTATLSKSLGSQGGVVLGPARVIGHLVNAARTFIFDTGLAPAAAGAALAALRLLVREPERAARAREVAADLHTRLTAAGLEAVRPDAAVVSVRAPSPEQAVRWAADCRAAGLAVGCFRPPSVPDGVSRLRLTARADLSGAEIERAVRVIGETRP</sequence>
<accession>A0ABT2AX01</accession>
<dbReference type="InterPro" id="IPR050087">
    <property type="entry name" value="AON_synthase_class-II"/>
</dbReference>
<evidence type="ECO:0000256" key="2">
    <source>
        <dbReference type="ARBA" id="ARBA00004746"/>
    </source>
</evidence>
<comment type="cofactor">
    <cofactor evidence="1 12">
        <name>pyridoxal 5'-phosphate</name>
        <dbReference type="ChEBI" id="CHEBI:597326"/>
    </cofactor>
</comment>
<comment type="subunit">
    <text evidence="4">Homodimer.</text>
</comment>
<evidence type="ECO:0000313" key="14">
    <source>
        <dbReference type="EMBL" id="MCS0600764.1"/>
    </source>
</evidence>
<comment type="catalytic activity">
    <reaction evidence="11">
        <text>6-carboxyhexanoyl-[ACP] + L-alanine + H(+) = (8S)-8-amino-7-oxononanoate + holo-[ACP] + CO2</text>
        <dbReference type="Rhea" id="RHEA:42288"/>
        <dbReference type="Rhea" id="RHEA-COMP:9685"/>
        <dbReference type="Rhea" id="RHEA-COMP:9955"/>
        <dbReference type="ChEBI" id="CHEBI:15378"/>
        <dbReference type="ChEBI" id="CHEBI:16526"/>
        <dbReference type="ChEBI" id="CHEBI:57972"/>
        <dbReference type="ChEBI" id="CHEBI:64479"/>
        <dbReference type="ChEBI" id="CHEBI:78846"/>
        <dbReference type="ChEBI" id="CHEBI:149468"/>
        <dbReference type="EC" id="2.3.1.47"/>
    </reaction>
</comment>
<dbReference type="SUPFAM" id="SSF53383">
    <property type="entry name" value="PLP-dependent transferases"/>
    <property type="match status" value="1"/>
</dbReference>
<dbReference type="EMBL" id="JANUGP010000003">
    <property type="protein sequence ID" value="MCS0600764.1"/>
    <property type="molecule type" value="Genomic_DNA"/>
</dbReference>
<evidence type="ECO:0000256" key="8">
    <source>
        <dbReference type="ARBA" id="ARBA00022898"/>
    </source>
</evidence>
<dbReference type="EC" id="2.3.1.47" evidence="5"/>
<evidence type="ECO:0000256" key="7">
    <source>
        <dbReference type="ARBA" id="ARBA00022756"/>
    </source>
</evidence>
<dbReference type="PANTHER" id="PTHR13693">
    <property type="entry name" value="CLASS II AMINOTRANSFERASE/8-AMINO-7-OXONONANOATE SYNTHASE"/>
    <property type="match status" value="1"/>
</dbReference>
<reference evidence="14 15" key="1">
    <citation type="submission" date="2022-08" db="EMBL/GenBank/DDBJ databases">
        <authorList>
            <person name="Somphong A."/>
            <person name="Phongsopitanun W."/>
        </authorList>
    </citation>
    <scope>NUCLEOTIDE SEQUENCE [LARGE SCALE GENOMIC DNA]</scope>
    <source>
        <strain evidence="14 15">LP11</strain>
    </source>
</reference>
<dbReference type="Pfam" id="PF00155">
    <property type="entry name" value="Aminotran_1_2"/>
    <property type="match status" value="1"/>
</dbReference>
<dbReference type="InterPro" id="IPR015424">
    <property type="entry name" value="PyrdxlP-dep_Trfase"/>
</dbReference>
<dbReference type="InterPro" id="IPR015422">
    <property type="entry name" value="PyrdxlP-dep_Trfase_small"/>
</dbReference>
<dbReference type="RefSeq" id="WP_258777119.1">
    <property type="nucleotide sequence ID" value="NZ_JANUGP010000003.1"/>
</dbReference>
<dbReference type="InterPro" id="IPR004839">
    <property type="entry name" value="Aminotransferase_I/II_large"/>
</dbReference>
<evidence type="ECO:0000313" key="15">
    <source>
        <dbReference type="Proteomes" id="UP001205612"/>
    </source>
</evidence>
<evidence type="ECO:0000256" key="3">
    <source>
        <dbReference type="ARBA" id="ARBA00010008"/>
    </source>
</evidence>
<feature type="domain" description="Aminotransferase class I/classII large" evidence="13">
    <location>
        <begin position="31"/>
        <end position="370"/>
    </location>
</feature>
<evidence type="ECO:0000256" key="6">
    <source>
        <dbReference type="ARBA" id="ARBA00022679"/>
    </source>
</evidence>
<keyword evidence="15" id="KW-1185">Reference proteome</keyword>
<evidence type="ECO:0000256" key="10">
    <source>
        <dbReference type="ARBA" id="ARBA00033381"/>
    </source>
</evidence>